<dbReference type="EMBL" id="CANHGI010000004">
    <property type="protein sequence ID" value="CAI5446882.1"/>
    <property type="molecule type" value="Genomic_DNA"/>
</dbReference>
<dbReference type="Proteomes" id="UP001152747">
    <property type="component" value="Unassembled WGS sequence"/>
</dbReference>
<dbReference type="PANTHER" id="PTHR15696">
    <property type="entry name" value="SMG-7 SUPPRESSOR WITH MORPHOLOGICAL EFFECT ON GENITALIA PROTEIN 7"/>
    <property type="match status" value="1"/>
</dbReference>
<evidence type="ECO:0000313" key="5">
    <source>
        <dbReference type="Proteomes" id="UP001152747"/>
    </source>
</evidence>
<evidence type="ECO:0000259" key="3">
    <source>
        <dbReference type="Pfam" id="PF10373"/>
    </source>
</evidence>
<accession>A0A9P1IJV9</accession>
<dbReference type="GO" id="GO:0005697">
    <property type="term" value="C:telomerase holoenzyme complex"/>
    <property type="evidence" value="ECO:0007669"/>
    <property type="project" value="TreeGrafter"/>
</dbReference>
<dbReference type="PANTHER" id="PTHR15696:SF0">
    <property type="entry name" value="TELOMERASE-BINDING PROTEIN EST1A"/>
    <property type="match status" value="1"/>
</dbReference>
<protein>
    <recommendedName>
        <fullName evidence="3">DNA/RNA-binding domain-containing protein</fullName>
    </recommendedName>
</protein>
<evidence type="ECO:0000313" key="4">
    <source>
        <dbReference type="EMBL" id="CAI5446882.1"/>
    </source>
</evidence>
<comment type="caution">
    <text evidence="4">The sequence shown here is derived from an EMBL/GenBank/DDBJ whole genome shotgun (WGS) entry which is preliminary data.</text>
</comment>
<dbReference type="GO" id="GO:0070034">
    <property type="term" value="F:telomerase RNA binding"/>
    <property type="evidence" value="ECO:0007669"/>
    <property type="project" value="TreeGrafter"/>
</dbReference>
<dbReference type="SUPFAM" id="SSF48452">
    <property type="entry name" value="TPR-like"/>
    <property type="match status" value="1"/>
</dbReference>
<feature type="compositionally biased region" description="Low complexity" evidence="2">
    <location>
        <begin position="388"/>
        <end position="401"/>
    </location>
</feature>
<evidence type="ECO:0000256" key="2">
    <source>
        <dbReference type="SAM" id="MobiDB-lite"/>
    </source>
</evidence>
<reference evidence="4" key="1">
    <citation type="submission" date="2022-11" db="EMBL/GenBank/DDBJ databases">
        <authorList>
            <person name="Kikuchi T."/>
        </authorList>
    </citation>
    <scope>NUCLEOTIDE SEQUENCE</scope>
    <source>
        <strain evidence="4">PS1010</strain>
    </source>
</reference>
<evidence type="ECO:0000256" key="1">
    <source>
        <dbReference type="ARBA" id="ARBA00023161"/>
    </source>
</evidence>
<dbReference type="OrthoDB" id="69928at2759"/>
<dbReference type="InterPro" id="IPR018834">
    <property type="entry name" value="DNA/RNA-bd_Est1-type"/>
</dbReference>
<dbReference type="InterPro" id="IPR011990">
    <property type="entry name" value="TPR-like_helical_dom_sf"/>
</dbReference>
<feature type="compositionally biased region" description="Acidic residues" evidence="2">
    <location>
        <begin position="373"/>
        <end position="387"/>
    </location>
</feature>
<dbReference type="Gene3D" id="1.20.190.60">
    <property type="match status" value="1"/>
</dbReference>
<dbReference type="Gene3D" id="1.25.40.10">
    <property type="entry name" value="Tetratricopeptide repeat domain"/>
    <property type="match status" value="1"/>
</dbReference>
<dbReference type="AlphaFoldDB" id="A0A9P1IJV9"/>
<name>A0A9P1IJV9_9PELO</name>
<organism evidence="4 5">
    <name type="scientific">Caenorhabditis angaria</name>
    <dbReference type="NCBI Taxonomy" id="860376"/>
    <lineage>
        <taxon>Eukaryota</taxon>
        <taxon>Metazoa</taxon>
        <taxon>Ecdysozoa</taxon>
        <taxon>Nematoda</taxon>
        <taxon>Chromadorea</taxon>
        <taxon>Rhabditida</taxon>
        <taxon>Rhabditina</taxon>
        <taxon>Rhabditomorpha</taxon>
        <taxon>Rhabditoidea</taxon>
        <taxon>Rhabditidae</taxon>
        <taxon>Peloderinae</taxon>
        <taxon>Caenorhabditis</taxon>
    </lineage>
</organism>
<gene>
    <name evidence="4" type="ORF">CAMP_LOCUS9519</name>
</gene>
<sequence>MCEEFDKEYEELRKIAKTTENSLKIMRKCRKLCAISLDIAVEKSLLSRFWQAARKLLEAIGKSVERIAQENVQNLIVGELVALSLKVHRIYEVPDYGLPDFLTVSMIVNPAKRRILEKKWKFRIFCGFLMLRLGDLMRYKGFLMKSREFYEISLKINHTERETWNQLGVVHFKSANFLRSIYFHTRSLHSSSSQQYHAAAANLDAIFKKFANRAAHNSSQKHDELVVIYLAKIHFLLDIDDAENVLKALQPSKELICSLMSVYEHLEPGTPLENRAIRHVEIIWTALFNKLLIDLSENRAAAENQLHLLALLLRAPEFCVVLEENPGKIACDSTAKIEDLERFDAFQCLKEHGLRYPITVDQILSKIRGDQSYDQEDEEEQSSEIDSEASYSNSNSGSSSDSDSESKSQDEDSDEEILRAGARRKHVENSDVENEDF</sequence>
<keyword evidence="5" id="KW-1185">Reference proteome</keyword>
<proteinExistence type="predicted"/>
<dbReference type="GO" id="GO:0042162">
    <property type="term" value="F:telomeric DNA binding"/>
    <property type="evidence" value="ECO:0007669"/>
    <property type="project" value="TreeGrafter"/>
</dbReference>
<dbReference type="Pfam" id="PF10373">
    <property type="entry name" value="EST1_DNA_bind"/>
    <property type="match status" value="1"/>
</dbReference>
<feature type="domain" description="DNA/RNA-binding" evidence="3">
    <location>
        <begin position="162"/>
        <end position="272"/>
    </location>
</feature>
<dbReference type="GO" id="GO:0000184">
    <property type="term" value="P:nuclear-transcribed mRNA catabolic process, nonsense-mediated decay"/>
    <property type="evidence" value="ECO:0007669"/>
    <property type="project" value="UniProtKB-KW"/>
</dbReference>
<keyword evidence="1" id="KW-0866">Nonsense-mediated mRNA decay</keyword>
<dbReference type="InterPro" id="IPR045153">
    <property type="entry name" value="Est1/Ebs1-like"/>
</dbReference>
<feature type="region of interest" description="Disordered" evidence="2">
    <location>
        <begin position="370"/>
        <end position="437"/>
    </location>
</feature>